<protein>
    <submittedName>
        <fullName evidence="1">Uncharacterized protein</fullName>
    </submittedName>
</protein>
<reference evidence="1 2" key="2">
    <citation type="journal article" date="2017" name="Nature">
        <title>The Apostasia genome and the evolution of orchids.</title>
        <authorList>
            <person name="Zhang G.Q."/>
            <person name="Liu K.W."/>
            <person name="Li Z."/>
            <person name="Lohaus R."/>
            <person name="Hsiao Y.Y."/>
            <person name="Niu S.C."/>
            <person name="Wang J.Y."/>
            <person name="Lin Y.C."/>
            <person name="Xu Q."/>
            <person name="Chen L.J."/>
            <person name="Yoshida K."/>
            <person name="Fujiwara S."/>
            <person name="Wang Z.W."/>
            <person name="Zhang Y.Q."/>
            <person name="Mitsuda N."/>
            <person name="Wang M."/>
            <person name="Liu G.H."/>
            <person name="Pecoraro L."/>
            <person name="Huang H.X."/>
            <person name="Xiao X.J."/>
            <person name="Lin M."/>
            <person name="Wu X.Y."/>
            <person name="Wu W.L."/>
            <person name="Chen Y.Y."/>
            <person name="Chang S.B."/>
            <person name="Sakamoto S."/>
            <person name="Ohme-Takagi M."/>
            <person name="Yagi M."/>
            <person name="Zeng S.J."/>
            <person name="Shen C.Y."/>
            <person name="Yeh C.M."/>
            <person name="Luo Y.B."/>
            <person name="Tsai W.C."/>
            <person name="Van de Peer Y."/>
            <person name="Liu Z.J."/>
        </authorList>
    </citation>
    <scope>NUCLEOTIDE SEQUENCE [LARGE SCALE GENOMIC DNA]</scope>
    <source>
        <tissue evidence="1">The whole plant</tissue>
    </source>
</reference>
<sequence>MPIMLIAKTFSTLNIFCGVGRGSLSNSRIPPPFHFQQSISILLLRKQSLKTRSLLQRIIKVATGSSPTVFFNPSADTYKGHAAMAMGFAGSGSGQRIQGHMVSC</sequence>
<reference evidence="1 2" key="1">
    <citation type="journal article" date="2016" name="Sci. Rep.">
        <title>The Dendrobium catenatum Lindl. genome sequence provides insights into polysaccharide synthase, floral development and adaptive evolution.</title>
        <authorList>
            <person name="Zhang G.Q."/>
            <person name="Xu Q."/>
            <person name="Bian C."/>
            <person name="Tsai W.C."/>
            <person name="Yeh C.M."/>
            <person name="Liu K.W."/>
            <person name="Yoshida K."/>
            <person name="Zhang L.S."/>
            <person name="Chang S.B."/>
            <person name="Chen F."/>
            <person name="Shi Y."/>
            <person name="Su Y.Y."/>
            <person name="Zhang Y.Q."/>
            <person name="Chen L.J."/>
            <person name="Yin Y."/>
            <person name="Lin M."/>
            <person name="Huang H."/>
            <person name="Deng H."/>
            <person name="Wang Z.W."/>
            <person name="Zhu S.L."/>
            <person name="Zhao X."/>
            <person name="Deng C."/>
            <person name="Niu S.C."/>
            <person name="Huang J."/>
            <person name="Wang M."/>
            <person name="Liu G.H."/>
            <person name="Yang H.J."/>
            <person name="Xiao X.J."/>
            <person name="Hsiao Y.Y."/>
            <person name="Wu W.L."/>
            <person name="Chen Y.Y."/>
            <person name="Mitsuda N."/>
            <person name="Ohme-Takagi M."/>
            <person name="Luo Y.B."/>
            <person name="Van de Peer Y."/>
            <person name="Liu Z.J."/>
        </authorList>
    </citation>
    <scope>NUCLEOTIDE SEQUENCE [LARGE SCALE GENOMIC DNA]</scope>
    <source>
        <tissue evidence="1">The whole plant</tissue>
    </source>
</reference>
<gene>
    <name evidence="1" type="ORF">MA16_Dca024533</name>
</gene>
<accession>A0A2I0W227</accession>
<dbReference type="EMBL" id="KZ503009">
    <property type="protein sequence ID" value="PKU69714.1"/>
    <property type="molecule type" value="Genomic_DNA"/>
</dbReference>
<keyword evidence="2" id="KW-1185">Reference proteome</keyword>
<name>A0A2I0W227_9ASPA</name>
<dbReference type="Proteomes" id="UP000233837">
    <property type="component" value="Unassembled WGS sequence"/>
</dbReference>
<proteinExistence type="predicted"/>
<evidence type="ECO:0000313" key="1">
    <source>
        <dbReference type="EMBL" id="PKU69714.1"/>
    </source>
</evidence>
<dbReference type="AlphaFoldDB" id="A0A2I0W227"/>
<evidence type="ECO:0000313" key="2">
    <source>
        <dbReference type="Proteomes" id="UP000233837"/>
    </source>
</evidence>
<organism evidence="1 2">
    <name type="scientific">Dendrobium catenatum</name>
    <dbReference type="NCBI Taxonomy" id="906689"/>
    <lineage>
        <taxon>Eukaryota</taxon>
        <taxon>Viridiplantae</taxon>
        <taxon>Streptophyta</taxon>
        <taxon>Embryophyta</taxon>
        <taxon>Tracheophyta</taxon>
        <taxon>Spermatophyta</taxon>
        <taxon>Magnoliopsida</taxon>
        <taxon>Liliopsida</taxon>
        <taxon>Asparagales</taxon>
        <taxon>Orchidaceae</taxon>
        <taxon>Epidendroideae</taxon>
        <taxon>Malaxideae</taxon>
        <taxon>Dendrobiinae</taxon>
        <taxon>Dendrobium</taxon>
    </lineage>
</organism>